<feature type="region of interest" description="Disordered" evidence="4">
    <location>
        <begin position="181"/>
        <end position="204"/>
    </location>
</feature>
<dbReference type="PROSITE" id="PS00678">
    <property type="entry name" value="WD_REPEATS_1"/>
    <property type="match status" value="1"/>
</dbReference>
<evidence type="ECO:0000256" key="3">
    <source>
        <dbReference type="PROSITE-ProRule" id="PRU00221"/>
    </source>
</evidence>
<feature type="compositionally biased region" description="Polar residues" evidence="4">
    <location>
        <begin position="91"/>
        <end position="107"/>
    </location>
</feature>
<dbReference type="PANTHER" id="PTHR14221">
    <property type="entry name" value="WD REPEAT DOMAIN 44"/>
    <property type="match status" value="1"/>
</dbReference>
<dbReference type="PRINTS" id="PR00320">
    <property type="entry name" value="GPROTEINBRPT"/>
</dbReference>
<dbReference type="InterPro" id="IPR019775">
    <property type="entry name" value="WD40_repeat_CS"/>
</dbReference>
<feature type="repeat" description="WD" evidence="3">
    <location>
        <begin position="327"/>
        <end position="367"/>
    </location>
</feature>
<dbReference type="InterPro" id="IPR040324">
    <property type="entry name" value="WDR44/Dgr2"/>
</dbReference>
<evidence type="ECO:0000256" key="4">
    <source>
        <dbReference type="SAM" id="MobiDB-lite"/>
    </source>
</evidence>
<dbReference type="Gene3D" id="2.130.10.10">
    <property type="entry name" value="YVTN repeat-like/Quinoprotein amine dehydrogenase"/>
    <property type="match status" value="3"/>
</dbReference>
<dbReference type="InterPro" id="IPR020472">
    <property type="entry name" value="WD40_PAC1"/>
</dbReference>
<feature type="compositionally biased region" description="Basic and acidic residues" evidence="4">
    <location>
        <begin position="195"/>
        <end position="204"/>
    </location>
</feature>
<accession>A0A8T9EV77</accession>
<feature type="repeat" description="WD" evidence="3">
    <location>
        <begin position="514"/>
        <end position="543"/>
    </location>
</feature>
<feature type="region of interest" description="Disordered" evidence="4">
    <location>
        <begin position="83"/>
        <end position="133"/>
    </location>
</feature>
<feature type="repeat" description="WD" evidence="3">
    <location>
        <begin position="226"/>
        <end position="267"/>
    </location>
</feature>
<dbReference type="InterPro" id="IPR036322">
    <property type="entry name" value="WD40_repeat_dom_sf"/>
</dbReference>
<keyword evidence="1 3" id="KW-0853">WD repeat</keyword>
<dbReference type="EMBL" id="MW198191">
    <property type="protein sequence ID" value="UNJ21496.1"/>
    <property type="molecule type" value="mRNA"/>
</dbReference>
<proteinExistence type="evidence at transcript level"/>
<dbReference type="PROSITE" id="PS50294">
    <property type="entry name" value="WD_REPEATS_REGION"/>
    <property type="match status" value="3"/>
</dbReference>
<feature type="region of interest" description="Disordered" evidence="4">
    <location>
        <begin position="22"/>
        <end position="42"/>
    </location>
</feature>
<organism evidence="5">
    <name type="scientific">Zea mays</name>
    <name type="common">Maize</name>
    <dbReference type="NCBI Taxonomy" id="4577"/>
    <lineage>
        <taxon>Eukaryota</taxon>
        <taxon>Viridiplantae</taxon>
        <taxon>Streptophyta</taxon>
        <taxon>Embryophyta</taxon>
        <taxon>Tracheophyta</taxon>
        <taxon>Spermatophyta</taxon>
        <taxon>Magnoliopsida</taxon>
        <taxon>Liliopsida</taxon>
        <taxon>Poales</taxon>
        <taxon>Poaceae</taxon>
        <taxon>PACMAD clade</taxon>
        <taxon>Panicoideae</taxon>
        <taxon>Andropogonodae</taxon>
        <taxon>Andropogoneae</taxon>
        <taxon>Tripsacinae</taxon>
        <taxon>Zea</taxon>
    </lineage>
</organism>
<dbReference type="CDD" id="cd00200">
    <property type="entry name" value="WD40"/>
    <property type="match status" value="1"/>
</dbReference>
<dbReference type="FunFam" id="2.130.10.10:FF:001018">
    <property type="entry name" value="Transducin/WD40 repeat-like superfamily protein"/>
    <property type="match status" value="1"/>
</dbReference>
<dbReference type="PANTHER" id="PTHR14221:SF34">
    <property type="entry name" value="OS04G0568400 PROTEIN"/>
    <property type="match status" value="1"/>
</dbReference>
<protein>
    <submittedName>
        <fullName evidence="5">KRN2</fullName>
    </submittedName>
</protein>
<evidence type="ECO:0000313" key="6">
    <source>
        <dbReference type="EMBL" id="UNJ21497.1"/>
    </source>
</evidence>
<name>A0A8T9EV77_MAIZE</name>
<dbReference type="SMART" id="SM00320">
    <property type="entry name" value="WD40"/>
    <property type="match status" value="7"/>
</dbReference>
<feature type="repeat" description="WD" evidence="3">
    <location>
        <begin position="367"/>
        <end position="401"/>
    </location>
</feature>
<evidence type="ECO:0000256" key="1">
    <source>
        <dbReference type="ARBA" id="ARBA00022574"/>
    </source>
</evidence>
<dbReference type="SUPFAM" id="SSF50978">
    <property type="entry name" value="WD40 repeat-like"/>
    <property type="match status" value="1"/>
</dbReference>
<dbReference type="EMBL" id="MW198192">
    <property type="protein sequence ID" value="UNJ21497.1"/>
    <property type="molecule type" value="mRNA"/>
</dbReference>
<reference evidence="5" key="1">
    <citation type="submission" date="2020-10" db="EMBL/GenBank/DDBJ databases">
        <title>KRN2, enhancing grain yield encoding a WD40 repeat-containing protein, under parallel domestication in maize and rice.</title>
        <authorList>
            <person name="Chen W."/>
        </authorList>
    </citation>
    <scope>NUCLEOTIDE SEQUENCE</scope>
    <source>
        <strain evidence="5">MT-6-T01</strain>
        <strain evidence="6">MT-6-T02</strain>
    </source>
</reference>
<sequence>MEGCQLLVGCRIEMEEEAFFDSREELTASPAPSPGPALPWSGSLDSVCQRRERFMRSMGLECCPAPLQADAVATVGDVDKEEEAVPEFGRSWSQSDENDCSMSSWSTEETKSLEDGVSDDNSVSGSSRDDASSKVSRSFSSLSFIQRLMSRSGKLSGVPKAVERRRNGWLRRLGLRSGILDHGGDEASTSSSESEQNRGGRYERVKVRSYRKRSKELSAVYQGQVIKGHDGAILAMKFSPDGQFLATGGEDGVVRVWGVAQSEDCKIPMDDPSCVYLKAHRQSGLGPVDADNEKKCKVKGVKQSADSACVVIPTVVFQISKQPLHEFRGHSGDVLNLSWSNNKHLLSASTDKTVRLWEIGSANCITVFPHSNFVTCVQFNPTNENQFISGSIDGKIRVWDIPRCSVIDWVDIRDIITAVCYRPDGKGAVVGTITGNCRFYDASDNLLRFETQVAVSGKKKSSLKRITAFEFSPSNPSKLMVTSADSKIKILEGTTVTQNYSGLRTGSCQSLATFTPDGQHIVCASEDSNIYVWNHENQDEASLKHAKTIWSSERFYSNNAAIAIPWNGPKPRNPVSLASQILSPQGDNLWCMSKAVKCSSSQSEDSAINSFVSRFAPGIFNLNQEFSSESTCRSSATWPEEILPSRSIRAILDESQYKFLRNCFQSTPNSWGQVIVTAGWDGKIRSFQNYGLPAHQ</sequence>
<dbReference type="InterPro" id="IPR015943">
    <property type="entry name" value="WD40/YVTN_repeat-like_dom_sf"/>
</dbReference>
<dbReference type="PROSITE" id="PS50082">
    <property type="entry name" value="WD_REPEATS_2"/>
    <property type="match status" value="4"/>
</dbReference>
<evidence type="ECO:0000256" key="2">
    <source>
        <dbReference type="ARBA" id="ARBA00022737"/>
    </source>
</evidence>
<dbReference type="InterPro" id="IPR001680">
    <property type="entry name" value="WD40_rpt"/>
</dbReference>
<dbReference type="Pfam" id="PF00400">
    <property type="entry name" value="WD40"/>
    <property type="match status" value="4"/>
</dbReference>
<dbReference type="AlphaFoldDB" id="A0A8T9EV77"/>
<evidence type="ECO:0000313" key="5">
    <source>
        <dbReference type="EMBL" id="UNJ21496.1"/>
    </source>
</evidence>
<keyword evidence="2" id="KW-0677">Repeat</keyword>